<dbReference type="PROSITE" id="PS50975">
    <property type="entry name" value="ATP_GRASP"/>
    <property type="match status" value="1"/>
</dbReference>
<reference evidence="4" key="1">
    <citation type="submission" date="2016-10" db="EMBL/GenBank/DDBJ databases">
        <authorList>
            <person name="Varghese N."/>
            <person name="Submissions S."/>
        </authorList>
    </citation>
    <scope>NUCLEOTIDE SEQUENCE [LARGE SCALE GENOMIC DNA]</scope>
    <source>
        <strain evidence="4">S9</strain>
    </source>
</reference>
<keyword evidence="4" id="KW-1185">Reference proteome</keyword>
<dbReference type="STRING" id="1601833.SAMN05518684_11261"/>
<keyword evidence="1" id="KW-0547">Nucleotide-binding</keyword>
<feature type="domain" description="ATP-grasp" evidence="2">
    <location>
        <begin position="202"/>
        <end position="432"/>
    </location>
</feature>
<proteinExistence type="predicted"/>
<dbReference type="GO" id="GO:0046872">
    <property type="term" value="F:metal ion binding"/>
    <property type="evidence" value="ECO:0007669"/>
    <property type="project" value="InterPro"/>
</dbReference>
<sequence>MAKKFKGFIRFSRKRNQSSIYLNNRTLRRLKINSGYIKLHFGEKSKKLNIKIDRKLNTGEIIIPRRMSKRITIPVLKYECYFKGNNMYLGPVIGHLVSARNYKRRRLQKLRFSKYNGINGLIFIFKKRGINRYNKTIKGYYYNAKTASFTAGTFPYPSAMFIRTRMKTSTYRHFKYHIGKKIFNFPFINGSKWKFYSRMSRRKNIRNHLPKTMRYKGVDSVVRMAKKYNSVYLKPRALSRGRGILHVRKLKNGYRISNHTGYRKVVKTKKRLAAVLRNKLRKNGNYIVQQEIRFKKSRNKMDFRVYIQKDETKQWKYSGMETKVAKAGSVISNSKNRERIIPGDKAFKEVFNMNDSQAKQKKEELTRLCIRVLKGMERDGAKLGDAAVDFVMDKNRKIWLLEVQVNYASEKKAYRTKDERLVLPYILPTPFKYAKALSGF</sequence>
<dbReference type="AlphaFoldDB" id="A0A1H9VTA7"/>
<dbReference type="Proteomes" id="UP000198571">
    <property type="component" value="Unassembled WGS sequence"/>
</dbReference>
<dbReference type="EMBL" id="FOGT01000012">
    <property type="protein sequence ID" value="SES24523.1"/>
    <property type="molecule type" value="Genomic_DNA"/>
</dbReference>
<evidence type="ECO:0000259" key="2">
    <source>
        <dbReference type="PROSITE" id="PS50975"/>
    </source>
</evidence>
<dbReference type="OrthoDB" id="7869153at2"/>
<gene>
    <name evidence="3" type="ORF">SAMN05518684_11261</name>
</gene>
<evidence type="ECO:0000256" key="1">
    <source>
        <dbReference type="PROSITE-ProRule" id="PRU00409"/>
    </source>
</evidence>
<organism evidence="3 4">
    <name type="scientific">Salipaludibacillus aurantiacus</name>
    <dbReference type="NCBI Taxonomy" id="1601833"/>
    <lineage>
        <taxon>Bacteria</taxon>
        <taxon>Bacillati</taxon>
        <taxon>Bacillota</taxon>
        <taxon>Bacilli</taxon>
        <taxon>Bacillales</taxon>
        <taxon>Bacillaceae</taxon>
    </lineage>
</organism>
<evidence type="ECO:0000313" key="3">
    <source>
        <dbReference type="EMBL" id="SES24523.1"/>
    </source>
</evidence>
<dbReference type="InterPro" id="IPR026838">
    <property type="entry name" value="YheC/D"/>
</dbReference>
<dbReference type="InterPro" id="IPR011761">
    <property type="entry name" value="ATP-grasp"/>
</dbReference>
<keyword evidence="1" id="KW-0067">ATP-binding</keyword>
<protein>
    <submittedName>
        <fullName evidence="3">YheC/D like ATP-grasp</fullName>
    </submittedName>
</protein>
<dbReference type="GO" id="GO:0005524">
    <property type="term" value="F:ATP binding"/>
    <property type="evidence" value="ECO:0007669"/>
    <property type="project" value="UniProtKB-UniRule"/>
</dbReference>
<dbReference type="SUPFAM" id="SSF56059">
    <property type="entry name" value="Glutathione synthetase ATP-binding domain-like"/>
    <property type="match status" value="1"/>
</dbReference>
<dbReference type="Pfam" id="PF14398">
    <property type="entry name" value="ATPgrasp_YheCD"/>
    <property type="match status" value="1"/>
</dbReference>
<name>A0A1H9VTA7_9BACI</name>
<evidence type="ECO:0000313" key="4">
    <source>
        <dbReference type="Proteomes" id="UP000198571"/>
    </source>
</evidence>
<accession>A0A1H9VTA7</accession>